<feature type="transmembrane region" description="Helical" evidence="6">
    <location>
        <begin position="45"/>
        <end position="69"/>
    </location>
</feature>
<dbReference type="AlphaFoldDB" id="A0A6J7I1U4"/>
<accession>A0A6J7I1U4</accession>
<feature type="transmembrane region" description="Helical" evidence="6">
    <location>
        <begin position="191"/>
        <end position="221"/>
    </location>
</feature>
<dbReference type="SUPFAM" id="SSF81338">
    <property type="entry name" value="Aquaporin-like"/>
    <property type="match status" value="1"/>
</dbReference>
<dbReference type="PANTHER" id="PTHR45724">
    <property type="entry name" value="AQUAPORIN NIP2-1"/>
    <property type="match status" value="1"/>
</dbReference>
<evidence type="ECO:0000256" key="3">
    <source>
        <dbReference type="ARBA" id="ARBA00022692"/>
    </source>
</evidence>
<dbReference type="InterPro" id="IPR023271">
    <property type="entry name" value="Aquaporin-like"/>
</dbReference>
<evidence type="ECO:0000256" key="2">
    <source>
        <dbReference type="ARBA" id="ARBA00022448"/>
    </source>
</evidence>
<dbReference type="InterPro" id="IPR034294">
    <property type="entry name" value="Aquaporin_transptr"/>
</dbReference>
<dbReference type="EMBL" id="CAFBMR010000088">
    <property type="protein sequence ID" value="CAB4924700.1"/>
    <property type="molecule type" value="Genomic_DNA"/>
</dbReference>
<name>A0A6J7I1U4_9ZZZZ</name>
<feature type="transmembrane region" description="Helical" evidence="6">
    <location>
        <begin position="90"/>
        <end position="115"/>
    </location>
</feature>
<comment type="subcellular location">
    <subcellularLocation>
        <location evidence="1">Membrane</location>
        <topology evidence="1">Multi-pass membrane protein</topology>
    </subcellularLocation>
</comment>
<organism evidence="7">
    <name type="scientific">freshwater metagenome</name>
    <dbReference type="NCBI Taxonomy" id="449393"/>
    <lineage>
        <taxon>unclassified sequences</taxon>
        <taxon>metagenomes</taxon>
        <taxon>ecological metagenomes</taxon>
    </lineage>
</organism>
<dbReference type="GO" id="GO:0015267">
    <property type="term" value="F:channel activity"/>
    <property type="evidence" value="ECO:0007669"/>
    <property type="project" value="InterPro"/>
</dbReference>
<keyword evidence="3 6" id="KW-0812">Transmembrane</keyword>
<evidence type="ECO:0000256" key="6">
    <source>
        <dbReference type="SAM" id="Phobius"/>
    </source>
</evidence>
<evidence type="ECO:0000256" key="4">
    <source>
        <dbReference type="ARBA" id="ARBA00022989"/>
    </source>
</evidence>
<keyword evidence="5 6" id="KW-0472">Membrane</keyword>
<dbReference type="Pfam" id="PF00230">
    <property type="entry name" value="MIP"/>
    <property type="match status" value="2"/>
</dbReference>
<evidence type="ECO:0000256" key="1">
    <source>
        <dbReference type="ARBA" id="ARBA00004141"/>
    </source>
</evidence>
<keyword evidence="2" id="KW-0813">Transport</keyword>
<dbReference type="InterPro" id="IPR000425">
    <property type="entry name" value="MIP"/>
</dbReference>
<reference evidence="7" key="1">
    <citation type="submission" date="2020-05" db="EMBL/GenBank/DDBJ databases">
        <authorList>
            <person name="Chiriac C."/>
            <person name="Salcher M."/>
            <person name="Ghai R."/>
            <person name="Kavagutti S V."/>
        </authorList>
    </citation>
    <scope>NUCLEOTIDE SEQUENCE</scope>
</reference>
<protein>
    <submittedName>
        <fullName evidence="7">Unannotated protein</fullName>
    </submittedName>
</protein>
<keyword evidence="4 6" id="KW-1133">Transmembrane helix</keyword>
<feature type="transmembrane region" description="Helical" evidence="6">
    <location>
        <begin position="127"/>
        <end position="148"/>
    </location>
</feature>
<evidence type="ECO:0000313" key="7">
    <source>
        <dbReference type="EMBL" id="CAB4924700.1"/>
    </source>
</evidence>
<evidence type="ECO:0000256" key="5">
    <source>
        <dbReference type="ARBA" id="ARBA00023136"/>
    </source>
</evidence>
<feature type="transmembrane region" description="Helical" evidence="6">
    <location>
        <begin position="155"/>
        <end position="171"/>
    </location>
</feature>
<sequence>MSDSPASLPRRLLAEALGTCLLVATVVGSGIMAQRLSPNDTGLELLENAIATGGVLFILIAVFGPLSGAHFNPVVTAVDAWFGGIDRRDVAPYMAVQVIGACAGAVLANLMFGLSAVSVSQHDRTGWGIWLAEIVATFGLLLVILGLVRTGRSTWIAASVAAYIVGAYWFTSSTSFANPAVTVGRMLSDTFAGIAPASVPGFVIAQCVGAIIAVLVVIVLWPKHSPAGAVAMDVHKETR</sequence>
<proteinExistence type="predicted"/>
<feature type="transmembrane region" description="Helical" evidence="6">
    <location>
        <begin position="12"/>
        <end position="33"/>
    </location>
</feature>
<gene>
    <name evidence="7" type="ORF">UFOPK3610_01610</name>
</gene>
<dbReference type="Gene3D" id="1.20.1080.10">
    <property type="entry name" value="Glycerol uptake facilitator protein"/>
    <property type="match status" value="1"/>
</dbReference>
<dbReference type="PRINTS" id="PR00783">
    <property type="entry name" value="MINTRINSICP"/>
</dbReference>
<dbReference type="PANTHER" id="PTHR45724:SF13">
    <property type="entry name" value="AQUAPORIN NIP1-1-RELATED"/>
    <property type="match status" value="1"/>
</dbReference>
<dbReference type="GO" id="GO:0016020">
    <property type="term" value="C:membrane"/>
    <property type="evidence" value="ECO:0007669"/>
    <property type="project" value="UniProtKB-SubCell"/>
</dbReference>